<evidence type="ECO:0000256" key="3">
    <source>
        <dbReference type="ARBA" id="ARBA00023136"/>
    </source>
</evidence>
<dbReference type="Pfam" id="PF01547">
    <property type="entry name" value="SBP_bac_1"/>
    <property type="match status" value="1"/>
</dbReference>
<sequence length="478" mass="51927">MTVFLVPIRIPVSRTGRVSGTRRSRGRHPMPGRQSHRRRSRRSVLAAMAALPLTGAVSACSGGTDSASSGTGGKVTRITFWSALRGSQEVVDAFNSTHDSIQVDFQQIPSGGQGGYAKLSNAARAGNAPDVATIEYPQVPGFAIDGVARDLTSMISDELRAELLPQALGLTTFEQRVFSVPLDVEPMVMHYRADLFAQHGFEVPRTWAEFEELARAVRRKLPGRRLVLFPTDGGTQFAAYAWQAGAQWFDTAGGAWNVSLADAPTRRVAAYWQRLIDEDLVFMNAIESRQSDAQIANGLVLTRLSGAWDAGAQMKARPAQTGQWRIAPLPRWDTGHPAVGTHGGSTFAVTKDSRHPEAALEFISWQVSHPDSLRARLSSGTSSQYPAASALVAVGREAFDRSYYGGQDIYSLFEEEAHRIRDGWVWGPRFTATQRVMQDSFARVGGGQGSLIDSVRAAQDGTMPDLKALGLSTTEHTT</sequence>
<dbReference type="SUPFAM" id="SSF53850">
    <property type="entry name" value="Periplasmic binding protein-like II"/>
    <property type="match status" value="1"/>
</dbReference>
<gene>
    <name evidence="7" type="ORF">STRTUCAR8_09784</name>
</gene>
<keyword evidence="4" id="KW-0564">Palmitate</keyword>
<accession>L7F9Y3</accession>
<evidence type="ECO:0000256" key="1">
    <source>
        <dbReference type="ARBA" id="ARBA00022475"/>
    </source>
</evidence>
<comment type="caution">
    <text evidence="7">The sequence shown here is derived from an EMBL/GenBank/DDBJ whole genome shotgun (WGS) entry which is preliminary data.</text>
</comment>
<dbReference type="PATRIC" id="fig|698760.3.peg.2886"/>
<dbReference type="InterPro" id="IPR006059">
    <property type="entry name" value="SBP"/>
</dbReference>
<dbReference type="InterPro" id="IPR050490">
    <property type="entry name" value="Bact_solute-bd_prot1"/>
</dbReference>
<dbReference type="PANTHER" id="PTHR43649:SF33">
    <property type="entry name" value="POLYGALACTURONAN_RHAMNOGALACTURONAN-BINDING PROTEIN YTCQ"/>
    <property type="match status" value="1"/>
</dbReference>
<dbReference type="Proteomes" id="UP000010931">
    <property type="component" value="Unassembled WGS sequence"/>
</dbReference>
<organism evidence="7 8">
    <name type="scientific">Streptomyces turgidiscabies (strain Car8)</name>
    <dbReference type="NCBI Taxonomy" id="698760"/>
    <lineage>
        <taxon>Bacteria</taxon>
        <taxon>Bacillati</taxon>
        <taxon>Actinomycetota</taxon>
        <taxon>Actinomycetes</taxon>
        <taxon>Kitasatosporales</taxon>
        <taxon>Streptomycetaceae</taxon>
        <taxon>Streptomyces</taxon>
    </lineage>
</organism>
<keyword evidence="1" id="KW-1003">Cell membrane</keyword>
<evidence type="ECO:0000313" key="7">
    <source>
        <dbReference type="EMBL" id="ELP68408.1"/>
    </source>
</evidence>
<dbReference type="Gene3D" id="3.40.190.10">
    <property type="entry name" value="Periplasmic binding protein-like II"/>
    <property type="match status" value="1"/>
</dbReference>
<keyword evidence="3" id="KW-0472">Membrane</keyword>
<evidence type="ECO:0000256" key="4">
    <source>
        <dbReference type="ARBA" id="ARBA00023139"/>
    </source>
</evidence>
<dbReference type="CDD" id="cd13585">
    <property type="entry name" value="PBP2_TMBP_like"/>
    <property type="match status" value="1"/>
</dbReference>
<protein>
    <submittedName>
        <fullName evidence="7">ABC transporter, substrate-binding protein</fullName>
    </submittedName>
</protein>
<keyword evidence="5" id="KW-0449">Lipoprotein</keyword>
<evidence type="ECO:0000313" key="8">
    <source>
        <dbReference type="Proteomes" id="UP000010931"/>
    </source>
</evidence>
<proteinExistence type="predicted"/>
<evidence type="ECO:0000256" key="6">
    <source>
        <dbReference type="SAM" id="MobiDB-lite"/>
    </source>
</evidence>
<keyword evidence="2" id="KW-0732">Signal</keyword>
<evidence type="ECO:0000256" key="2">
    <source>
        <dbReference type="ARBA" id="ARBA00022729"/>
    </source>
</evidence>
<dbReference type="PANTHER" id="PTHR43649">
    <property type="entry name" value="ARABINOSE-BINDING PROTEIN-RELATED"/>
    <property type="match status" value="1"/>
</dbReference>
<keyword evidence="8" id="KW-1185">Reference proteome</keyword>
<dbReference type="AlphaFoldDB" id="L7F9Y3"/>
<feature type="region of interest" description="Disordered" evidence="6">
    <location>
        <begin position="15"/>
        <end position="41"/>
    </location>
</feature>
<reference evidence="7 8" key="1">
    <citation type="journal article" date="2011" name="Plasmid">
        <title>Streptomyces turgidiscabies Car8 contains a modular pathogenicity island that shares virulence genes with other actinobacterial plant pathogens.</title>
        <authorList>
            <person name="Huguet-Tapia J.C."/>
            <person name="Badger J.H."/>
            <person name="Loria R."/>
            <person name="Pettis G.S."/>
        </authorList>
    </citation>
    <scope>NUCLEOTIDE SEQUENCE [LARGE SCALE GENOMIC DNA]</scope>
    <source>
        <strain evidence="7 8">Car8</strain>
    </source>
</reference>
<dbReference type="EMBL" id="AEJB01000212">
    <property type="protein sequence ID" value="ELP68408.1"/>
    <property type="molecule type" value="Genomic_DNA"/>
</dbReference>
<dbReference type="STRING" id="85558.T45_08325"/>
<feature type="compositionally biased region" description="Basic residues" evidence="6">
    <location>
        <begin position="20"/>
        <end position="41"/>
    </location>
</feature>
<evidence type="ECO:0000256" key="5">
    <source>
        <dbReference type="ARBA" id="ARBA00023288"/>
    </source>
</evidence>
<name>L7F9Y3_STRT8</name>